<sequence>MSPEPNPARHDRDSVARSALALLDEVGLADLSMRRIAAGLDVQPSALYWHFANKQELLAELADRITATIPSEPTDVVATARGIRDALFTYRDGAELVLSTYALQLGSSQAQTALADALRAQGAADVEDRSAAILHFVLGHATLVQQRMHADSHGALPETDDVDVTAGLDRVFDLGVTALAGVISAPPTLPRARA</sequence>
<dbReference type="Pfam" id="PF00440">
    <property type="entry name" value="TetR_N"/>
    <property type="match status" value="1"/>
</dbReference>
<dbReference type="PANTHER" id="PTHR30055:SF234">
    <property type="entry name" value="HTH-TYPE TRANSCRIPTIONAL REGULATOR BETI"/>
    <property type="match status" value="1"/>
</dbReference>
<protein>
    <submittedName>
        <fullName evidence="6">TetR family transcriptional regulator</fullName>
    </submittedName>
</protein>
<evidence type="ECO:0000259" key="5">
    <source>
        <dbReference type="PROSITE" id="PS50977"/>
    </source>
</evidence>
<dbReference type="InterPro" id="IPR050109">
    <property type="entry name" value="HTH-type_TetR-like_transc_reg"/>
</dbReference>
<feature type="DNA-binding region" description="H-T-H motif" evidence="4">
    <location>
        <begin position="32"/>
        <end position="51"/>
    </location>
</feature>
<dbReference type="AlphaFoldDB" id="A0AAJ5VDX3"/>
<dbReference type="Gene3D" id="1.10.10.60">
    <property type="entry name" value="Homeodomain-like"/>
    <property type="match status" value="1"/>
</dbReference>
<dbReference type="GO" id="GO:0003700">
    <property type="term" value="F:DNA-binding transcription factor activity"/>
    <property type="evidence" value="ECO:0007669"/>
    <property type="project" value="TreeGrafter"/>
</dbReference>
<dbReference type="InterPro" id="IPR009057">
    <property type="entry name" value="Homeodomain-like_sf"/>
</dbReference>
<feature type="domain" description="HTH tetR-type" evidence="5">
    <location>
        <begin position="9"/>
        <end position="69"/>
    </location>
</feature>
<dbReference type="InterPro" id="IPR036271">
    <property type="entry name" value="Tet_transcr_reg_TetR-rel_C_sf"/>
</dbReference>
<evidence type="ECO:0000256" key="3">
    <source>
        <dbReference type="ARBA" id="ARBA00023163"/>
    </source>
</evidence>
<dbReference type="EMBL" id="CP118606">
    <property type="protein sequence ID" value="WEF22485.1"/>
    <property type="molecule type" value="Genomic_DNA"/>
</dbReference>
<dbReference type="Proteomes" id="UP001214756">
    <property type="component" value="Chromosome"/>
</dbReference>
<accession>A0AAJ5VDX3</accession>
<evidence type="ECO:0000256" key="1">
    <source>
        <dbReference type="ARBA" id="ARBA00023015"/>
    </source>
</evidence>
<evidence type="ECO:0000313" key="7">
    <source>
        <dbReference type="Proteomes" id="UP001214756"/>
    </source>
</evidence>
<dbReference type="SUPFAM" id="SSF48498">
    <property type="entry name" value="Tetracyclin repressor-like, C-terminal domain"/>
    <property type="match status" value="1"/>
</dbReference>
<name>A0AAJ5VDX3_MICMQ</name>
<dbReference type="InterPro" id="IPR001647">
    <property type="entry name" value="HTH_TetR"/>
</dbReference>
<keyword evidence="3" id="KW-0804">Transcription</keyword>
<gene>
    <name evidence="6" type="ORF">PWF71_07375</name>
</gene>
<organism evidence="6 7">
    <name type="scientific">Microbacterium maritypicum</name>
    <name type="common">Microbacterium liquefaciens</name>
    <dbReference type="NCBI Taxonomy" id="33918"/>
    <lineage>
        <taxon>Bacteria</taxon>
        <taxon>Bacillati</taxon>
        <taxon>Actinomycetota</taxon>
        <taxon>Actinomycetes</taxon>
        <taxon>Micrococcales</taxon>
        <taxon>Microbacteriaceae</taxon>
        <taxon>Microbacterium</taxon>
    </lineage>
</organism>
<reference evidence="6" key="1">
    <citation type="submission" date="2023-02" db="EMBL/GenBank/DDBJ databases">
        <title>Genome sequence of Microbacterium liquefaciens B1075.</title>
        <authorList>
            <person name="Cao J."/>
            <person name="Li X."/>
        </authorList>
    </citation>
    <scope>NUCLEOTIDE SEQUENCE</scope>
    <source>
        <strain evidence="6">B1075</strain>
    </source>
</reference>
<dbReference type="Gene3D" id="1.10.357.10">
    <property type="entry name" value="Tetracycline Repressor, domain 2"/>
    <property type="match status" value="1"/>
</dbReference>
<dbReference type="GO" id="GO:0000976">
    <property type="term" value="F:transcription cis-regulatory region binding"/>
    <property type="evidence" value="ECO:0007669"/>
    <property type="project" value="TreeGrafter"/>
</dbReference>
<proteinExistence type="predicted"/>
<evidence type="ECO:0000313" key="6">
    <source>
        <dbReference type="EMBL" id="WEF22485.1"/>
    </source>
</evidence>
<keyword evidence="1" id="KW-0805">Transcription regulation</keyword>
<dbReference type="SUPFAM" id="SSF46689">
    <property type="entry name" value="Homeodomain-like"/>
    <property type="match status" value="1"/>
</dbReference>
<dbReference type="PANTHER" id="PTHR30055">
    <property type="entry name" value="HTH-TYPE TRANSCRIPTIONAL REGULATOR RUTR"/>
    <property type="match status" value="1"/>
</dbReference>
<evidence type="ECO:0000256" key="4">
    <source>
        <dbReference type="PROSITE-ProRule" id="PRU00335"/>
    </source>
</evidence>
<keyword evidence="2 4" id="KW-0238">DNA-binding</keyword>
<evidence type="ECO:0000256" key="2">
    <source>
        <dbReference type="ARBA" id="ARBA00023125"/>
    </source>
</evidence>
<dbReference type="PRINTS" id="PR00455">
    <property type="entry name" value="HTHTETR"/>
</dbReference>
<dbReference type="RefSeq" id="WP_017830408.1">
    <property type="nucleotide sequence ID" value="NZ_CBDRLE010000001.1"/>
</dbReference>
<dbReference type="PROSITE" id="PS50977">
    <property type="entry name" value="HTH_TETR_2"/>
    <property type="match status" value="1"/>
</dbReference>